<evidence type="ECO:0000313" key="1">
    <source>
        <dbReference type="EMBL" id="KAJ8016132.1"/>
    </source>
</evidence>
<dbReference type="EMBL" id="CM055728">
    <property type="protein sequence ID" value="KAJ8016132.1"/>
    <property type="molecule type" value="Genomic_DNA"/>
</dbReference>
<keyword evidence="2" id="KW-1185">Reference proteome</keyword>
<accession>A0ACC2HJX0</accession>
<proteinExistence type="predicted"/>
<dbReference type="Proteomes" id="UP001157502">
    <property type="component" value="Chromosome 1"/>
</dbReference>
<evidence type="ECO:0000313" key="2">
    <source>
        <dbReference type="Proteomes" id="UP001157502"/>
    </source>
</evidence>
<name>A0ACC2HJX0_DALPE</name>
<protein>
    <submittedName>
        <fullName evidence="1">Uncharacterized protein</fullName>
    </submittedName>
</protein>
<organism evidence="1 2">
    <name type="scientific">Dallia pectoralis</name>
    <name type="common">Alaska blackfish</name>
    <dbReference type="NCBI Taxonomy" id="75939"/>
    <lineage>
        <taxon>Eukaryota</taxon>
        <taxon>Metazoa</taxon>
        <taxon>Chordata</taxon>
        <taxon>Craniata</taxon>
        <taxon>Vertebrata</taxon>
        <taxon>Euteleostomi</taxon>
        <taxon>Actinopterygii</taxon>
        <taxon>Neopterygii</taxon>
        <taxon>Teleostei</taxon>
        <taxon>Protacanthopterygii</taxon>
        <taxon>Esociformes</taxon>
        <taxon>Umbridae</taxon>
        <taxon>Dallia</taxon>
    </lineage>
</organism>
<gene>
    <name evidence="1" type="ORF">DPEC_G00004010</name>
</gene>
<comment type="caution">
    <text evidence="1">The sequence shown here is derived from an EMBL/GenBank/DDBJ whole genome shotgun (WGS) entry which is preliminary data.</text>
</comment>
<reference evidence="1" key="1">
    <citation type="submission" date="2021-05" db="EMBL/GenBank/DDBJ databases">
        <authorList>
            <person name="Pan Q."/>
            <person name="Jouanno E."/>
            <person name="Zahm M."/>
            <person name="Klopp C."/>
            <person name="Cabau C."/>
            <person name="Louis A."/>
            <person name="Berthelot C."/>
            <person name="Parey E."/>
            <person name="Roest Crollius H."/>
            <person name="Montfort J."/>
            <person name="Robinson-Rechavi M."/>
            <person name="Bouchez O."/>
            <person name="Lampietro C."/>
            <person name="Lopez Roques C."/>
            <person name="Donnadieu C."/>
            <person name="Postlethwait J."/>
            <person name="Bobe J."/>
            <person name="Dillon D."/>
            <person name="Chandos A."/>
            <person name="von Hippel F."/>
            <person name="Guiguen Y."/>
        </authorList>
    </citation>
    <scope>NUCLEOTIDE SEQUENCE</scope>
    <source>
        <strain evidence="1">YG-Jan2019</strain>
    </source>
</reference>
<sequence length="354" mass="40398">MDVVSADVVDLLGRNMNPQKEHWMVTLQGVFYPAMAIVGIPSNIATFLIFWRRNCMLSKSSTYYLMAISIADTFVLVFIVVLETTVKFHQEEPYWSRDPWCRLRDVFNYGTYNTSTWLVVAFTIERFISIPTWAIKAKFCTPRSALKAIAAVVFLGHILAVPYYWANVSLYHQNGSMWVCVYDRNAPSGYVHTMVWGQTLVSYVLPIQIIPTLNGLTLRQISLSNRVHVTAAADLSPRAYRVTPLLRSRKRKSVVLLVTVSMSFVLLSAPRAITQIILRTAYYGLDRNDYSRQINVAADIANMLRLTGASVNMYLYACTQAKFRKEFVAFFRKAFSRCKINKTVCCRDPGICHF</sequence>